<gene>
    <name evidence="2" type="ORF">ACFSUT_46310</name>
</gene>
<feature type="region of interest" description="Disordered" evidence="1">
    <location>
        <begin position="369"/>
        <end position="393"/>
    </location>
</feature>
<evidence type="ECO:0000313" key="3">
    <source>
        <dbReference type="Proteomes" id="UP001597542"/>
    </source>
</evidence>
<evidence type="ECO:0000313" key="2">
    <source>
        <dbReference type="EMBL" id="MFD2487758.1"/>
    </source>
</evidence>
<dbReference type="Proteomes" id="UP001597542">
    <property type="component" value="Unassembled WGS sequence"/>
</dbReference>
<reference evidence="3" key="1">
    <citation type="journal article" date="2019" name="Int. J. Syst. Evol. Microbiol.">
        <title>The Global Catalogue of Microorganisms (GCM) 10K type strain sequencing project: providing services to taxonomists for standard genome sequencing and annotation.</title>
        <authorList>
            <consortium name="The Broad Institute Genomics Platform"/>
            <consortium name="The Broad Institute Genome Sequencing Center for Infectious Disease"/>
            <person name="Wu L."/>
            <person name="Ma J."/>
        </authorList>
    </citation>
    <scope>NUCLEOTIDE SEQUENCE [LARGE SCALE GENOMIC DNA]</scope>
    <source>
        <strain evidence="3">CGMCC 4.7638</strain>
    </source>
</reference>
<organism evidence="2 3">
    <name type="scientific">Amycolatopsis albidoflavus</name>
    <dbReference type="NCBI Taxonomy" id="102226"/>
    <lineage>
        <taxon>Bacteria</taxon>
        <taxon>Bacillati</taxon>
        <taxon>Actinomycetota</taxon>
        <taxon>Actinomycetes</taxon>
        <taxon>Pseudonocardiales</taxon>
        <taxon>Pseudonocardiaceae</taxon>
        <taxon>Amycolatopsis</taxon>
    </lineage>
</organism>
<accession>A0ABW5IEW2</accession>
<comment type="caution">
    <text evidence="2">The sequence shown here is derived from an EMBL/GenBank/DDBJ whole genome shotgun (WGS) entry which is preliminary data.</text>
</comment>
<evidence type="ECO:0000256" key="1">
    <source>
        <dbReference type="SAM" id="MobiDB-lite"/>
    </source>
</evidence>
<keyword evidence="3" id="KW-1185">Reference proteome</keyword>
<sequence length="393" mass="43740">MTAHATDTEGTSPEPLCPDCEVALGQYHLEGCDLARCLANGRQRLAHDPSCGCPQDVWTGRWPGEAECEEFGWMIGPGLHDILRLYATAEWDPDTLRWTLPPGRHDTTTVEGEQPMTTLPAASDSPAGTGLAAGECWIEFVPAARAAEPHQASFPAAVESRRHHGPWVRPRLRREVAEEVCQWLNMVYPIDPDWYPLARFEDDQLVVFTGQGARRRHEIAVGEDGRYPLGELGRWFLSAPTWTLVGFHRQLELLRDAERRRPRPGETLVTCDPARTSASGFPARLDAAPGQARVPVFRPEIAEAVAAWCTTSHFTDPDRHPLAYFDGGTLVHVHQHQRAYDGYLPWRIDPDPDGNYRIDCDQWTFQTAPAKSEGTVRSGAATPERGRLSGSRS</sequence>
<name>A0ABW5IEW2_9PSEU</name>
<proteinExistence type="predicted"/>
<dbReference type="RefSeq" id="WP_344266892.1">
    <property type="nucleotide sequence ID" value="NZ_BAAAHV010000005.1"/>
</dbReference>
<protein>
    <submittedName>
        <fullName evidence="2">Uncharacterized protein</fullName>
    </submittedName>
</protein>
<dbReference type="EMBL" id="JBHUKQ010000032">
    <property type="protein sequence ID" value="MFD2487758.1"/>
    <property type="molecule type" value="Genomic_DNA"/>
</dbReference>